<name>A0ABN7V2V3_GIGMA</name>
<evidence type="ECO:0000259" key="1">
    <source>
        <dbReference type="PROSITE" id="PS50127"/>
    </source>
</evidence>
<protein>
    <submittedName>
        <fullName evidence="2">14641_t:CDS:1</fullName>
    </submittedName>
</protein>
<organism evidence="2 3">
    <name type="scientific">Gigaspora margarita</name>
    <dbReference type="NCBI Taxonomy" id="4874"/>
    <lineage>
        <taxon>Eukaryota</taxon>
        <taxon>Fungi</taxon>
        <taxon>Fungi incertae sedis</taxon>
        <taxon>Mucoromycota</taxon>
        <taxon>Glomeromycotina</taxon>
        <taxon>Glomeromycetes</taxon>
        <taxon>Diversisporales</taxon>
        <taxon>Gigasporaceae</taxon>
        <taxon>Gigaspora</taxon>
    </lineage>
</organism>
<evidence type="ECO:0000313" key="2">
    <source>
        <dbReference type="EMBL" id="CAG8720537.1"/>
    </source>
</evidence>
<keyword evidence="3" id="KW-1185">Reference proteome</keyword>
<dbReference type="SUPFAM" id="SSF54495">
    <property type="entry name" value="UBC-like"/>
    <property type="match status" value="1"/>
</dbReference>
<proteinExistence type="predicted"/>
<feature type="domain" description="UBC core" evidence="1">
    <location>
        <begin position="1"/>
        <end position="121"/>
    </location>
</feature>
<feature type="non-terminal residue" evidence="2">
    <location>
        <position position="182"/>
    </location>
</feature>
<dbReference type="Pfam" id="PF00179">
    <property type="entry name" value="UQ_con"/>
    <property type="match status" value="1"/>
</dbReference>
<dbReference type="InterPro" id="IPR016135">
    <property type="entry name" value="UBQ-conjugating_enzyme/RWD"/>
</dbReference>
<dbReference type="EMBL" id="CAJVQB010008572">
    <property type="protein sequence ID" value="CAG8720537.1"/>
    <property type="molecule type" value="Genomic_DNA"/>
</dbReference>
<dbReference type="Proteomes" id="UP000789901">
    <property type="component" value="Unassembled WGS sequence"/>
</dbReference>
<gene>
    <name evidence="2" type="ORF">GMARGA_LOCUS13480</name>
</gene>
<reference evidence="2 3" key="1">
    <citation type="submission" date="2021-06" db="EMBL/GenBank/DDBJ databases">
        <authorList>
            <person name="Kallberg Y."/>
            <person name="Tangrot J."/>
            <person name="Rosling A."/>
        </authorList>
    </citation>
    <scope>NUCLEOTIDE SEQUENCE [LARGE SCALE GENOMIC DNA]</scope>
    <source>
        <strain evidence="2 3">120-4 pot B 10/14</strain>
    </source>
</reference>
<sequence length="182" mass="21219">MARHNVECIELEVRFAPDYPNLPPYIRVLRPRLLRFMNGGGGHVTAGGSVCMELLTLGNSHDRGWYPEYTMEAVLLQVKLALSSLNPPARLDHDWRRDYNAREAMDGYIRSANLHGWGIPPHWTTLFKQAYPRNLKIPLLQREYDNFLIRSRKIHISPKIIEFGRETRSNFTDKESHNNEEH</sequence>
<dbReference type="PROSITE" id="PS50127">
    <property type="entry name" value="UBC_2"/>
    <property type="match status" value="1"/>
</dbReference>
<evidence type="ECO:0000313" key="3">
    <source>
        <dbReference type="Proteomes" id="UP000789901"/>
    </source>
</evidence>
<dbReference type="Gene3D" id="3.10.110.10">
    <property type="entry name" value="Ubiquitin Conjugating Enzyme"/>
    <property type="match status" value="1"/>
</dbReference>
<comment type="caution">
    <text evidence="2">The sequence shown here is derived from an EMBL/GenBank/DDBJ whole genome shotgun (WGS) entry which is preliminary data.</text>
</comment>
<dbReference type="InterPro" id="IPR000608">
    <property type="entry name" value="UBC"/>
</dbReference>
<accession>A0ABN7V2V3</accession>
<dbReference type="CDD" id="cd23802">
    <property type="entry name" value="UBCc_UBE2Q"/>
    <property type="match status" value="1"/>
</dbReference>